<reference evidence="2 3" key="1">
    <citation type="journal article" date="2003" name="Nat. Genet.">
        <title>Comparative analysis of the genome sequences of Bordetella pertussis, Bordetella parapertussis and Bordetella bronchiseptica.</title>
        <authorList>
            <person name="Parkhill J."/>
            <person name="Sebaihia M."/>
            <person name="Preston A."/>
            <person name="Murphy L.D."/>
            <person name="Thomson N.R."/>
            <person name="Harris D.E."/>
            <person name="Holden M.T.G."/>
            <person name="Churcher C.M."/>
            <person name="Bentley S.D."/>
            <person name="Mungall K.L."/>
            <person name="Cerdeno-Tarraga A.-M."/>
            <person name="Temple L."/>
            <person name="James K.D."/>
            <person name="Harris B."/>
            <person name="Quail M.A."/>
            <person name="Achtman M."/>
            <person name="Atkin R."/>
            <person name="Baker S."/>
            <person name="Basham D."/>
            <person name="Bason N."/>
            <person name="Cherevach I."/>
            <person name="Chillingworth T."/>
            <person name="Collins M."/>
            <person name="Cronin A."/>
            <person name="Davis P."/>
            <person name="Doggett J."/>
            <person name="Feltwell T."/>
            <person name="Goble A."/>
            <person name="Hamlin N."/>
            <person name="Hauser H."/>
            <person name="Holroyd S."/>
            <person name="Jagels K."/>
            <person name="Leather S."/>
            <person name="Moule S."/>
            <person name="Norberczak H."/>
            <person name="O'Neil S."/>
            <person name="Ormond D."/>
            <person name="Price C."/>
            <person name="Rabbinowitsch E."/>
            <person name="Rutter S."/>
            <person name="Sanders M."/>
            <person name="Saunders D."/>
            <person name="Seeger K."/>
            <person name="Sharp S."/>
            <person name="Simmonds M."/>
            <person name="Skelton J."/>
            <person name="Squares R."/>
            <person name="Squares S."/>
            <person name="Stevens K."/>
            <person name="Unwin L."/>
            <person name="Whitehead S."/>
            <person name="Barrell B.G."/>
            <person name="Maskell D.J."/>
        </authorList>
    </citation>
    <scope>NUCLEOTIDE SEQUENCE [LARGE SCALE GENOMIC DNA]</scope>
    <source>
        <strain evidence="2 3">ATCC BAA-588 / NCTC 13252 / RB50</strain>
    </source>
</reference>
<feature type="region of interest" description="Disordered" evidence="1">
    <location>
        <begin position="47"/>
        <end position="113"/>
    </location>
</feature>
<evidence type="ECO:0000256" key="1">
    <source>
        <dbReference type="SAM" id="MobiDB-lite"/>
    </source>
</evidence>
<sequence>MIPQPRIKPVGGRQWECACQFVRRRGSSQKQAYDRWLVASIRHAMAPAKVPAEPKRKKAVKSEKRKTKVTQDVPGVLVHRIEDQPASSDSHAGQGSIPVKPARPKPAPYIGVAAGPRNFVKTGQYTMSPEMRLAHARAAAAQGAMHAMAPSRPDQRGLR</sequence>
<proteinExistence type="predicted"/>
<name>A0A0H3LLF7_BORBR</name>
<accession>A0A0H3LLF7</accession>
<feature type="compositionally biased region" description="Basic residues" evidence="1">
    <location>
        <begin position="55"/>
        <end position="68"/>
    </location>
</feature>
<dbReference type="RefSeq" id="WP_010926244.1">
    <property type="nucleotide sequence ID" value="NC_002927.3"/>
</dbReference>
<dbReference type="KEGG" id="bbr:BB1684"/>
<dbReference type="HOGENOM" id="CLU_1657420_0_0_4"/>
<dbReference type="Proteomes" id="UP000001027">
    <property type="component" value="Chromosome"/>
</dbReference>
<evidence type="ECO:0000313" key="2">
    <source>
        <dbReference type="EMBL" id="CAE32181.1"/>
    </source>
</evidence>
<organism evidence="2 3">
    <name type="scientific">Bordetella bronchiseptica (strain ATCC BAA-588 / NCTC 13252 / RB50)</name>
    <name type="common">Alcaligenes bronchisepticus</name>
    <dbReference type="NCBI Taxonomy" id="257310"/>
    <lineage>
        <taxon>Bacteria</taxon>
        <taxon>Pseudomonadati</taxon>
        <taxon>Pseudomonadota</taxon>
        <taxon>Betaproteobacteria</taxon>
        <taxon>Burkholderiales</taxon>
        <taxon>Alcaligenaceae</taxon>
        <taxon>Bordetella</taxon>
    </lineage>
</organism>
<dbReference type="AlphaFoldDB" id="A0A0H3LLF7"/>
<dbReference type="EMBL" id="BX640442">
    <property type="protein sequence ID" value="CAE32181.1"/>
    <property type="molecule type" value="Genomic_DNA"/>
</dbReference>
<evidence type="ECO:0000313" key="3">
    <source>
        <dbReference type="Proteomes" id="UP000001027"/>
    </source>
</evidence>
<gene>
    <name evidence="2" type="ordered locus">BB1684</name>
</gene>
<protein>
    <submittedName>
        <fullName evidence="2">Uncharacterized protein</fullName>
    </submittedName>
</protein>